<evidence type="ECO:0000313" key="2">
    <source>
        <dbReference type="EMBL" id="KAJ1149616.1"/>
    </source>
</evidence>
<accession>A0AAV7R9Y3</accession>
<evidence type="ECO:0000313" key="3">
    <source>
        <dbReference type="Proteomes" id="UP001066276"/>
    </source>
</evidence>
<sequence length="107" mass="11552">MEELPLRSSPIWPYTGAVPGPLSTGGCGSQPRPRPHSRCTSLPGAAGPQCPQGSPLLRPPDTPTTMKRGSVPLQHSRLRPKRSHLEELSFQAAIFLRGETTPQHPKS</sequence>
<feature type="region of interest" description="Disordered" evidence="1">
    <location>
        <begin position="1"/>
        <end position="84"/>
    </location>
</feature>
<evidence type="ECO:0000256" key="1">
    <source>
        <dbReference type="SAM" id="MobiDB-lite"/>
    </source>
</evidence>
<keyword evidence="3" id="KW-1185">Reference proteome</keyword>
<name>A0AAV7R9Y3_PLEWA</name>
<dbReference type="PROSITE" id="PS51257">
    <property type="entry name" value="PROKAR_LIPOPROTEIN"/>
    <property type="match status" value="1"/>
</dbReference>
<protein>
    <submittedName>
        <fullName evidence="2">Uncharacterized protein</fullName>
    </submittedName>
</protein>
<proteinExistence type="predicted"/>
<comment type="caution">
    <text evidence="2">The sequence shown here is derived from an EMBL/GenBank/DDBJ whole genome shotgun (WGS) entry which is preliminary data.</text>
</comment>
<dbReference type="Proteomes" id="UP001066276">
    <property type="component" value="Chromosome 5"/>
</dbReference>
<reference evidence="2" key="1">
    <citation type="journal article" date="2022" name="bioRxiv">
        <title>Sequencing and chromosome-scale assembly of the giantPleurodeles waltlgenome.</title>
        <authorList>
            <person name="Brown T."/>
            <person name="Elewa A."/>
            <person name="Iarovenko S."/>
            <person name="Subramanian E."/>
            <person name="Araus A.J."/>
            <person name="Petzold A."/>
            <person name="Susuki M."/>
            <person name="Suzuki K.-i.T."/>
            <person name="Hayashi T."/>
            <person name="Toyoda A."/>
            <person name="Oliveira C."/>
            <person name="Osipova E."/>
            <person name="Leigh N.D."/>
            <person name="Simon A."/>
            <person name="Yun M.H."/>
        </authorList>
    </citation>
    <scope>NUCLEOTIDE SEQUENCE</scope>
    <source>
        <strain evidence="2">20211129_DDA</strain>
        <tissue evidence="2">Liver</tissue>
    </source>
</reference>
<organism evidence="2 3">
    <name type="scientific">Pleurodeles waltl</name>
    <name type="common">Iberian ribbed newt</name>
    <dbReference type="NCBI Taxonomy" id="8319"/>
    <lineage>
        <taxon>Eukaryota</taxon>
        <taxon>Metazoa</taxon>
        <taxon>Chordata</taxon>
        <taxon>Craniata</taxon>
        <taxon>Vertebrata</taxon>
        <taxon>Euteleostomi</taxon>
        <taxon>Amphibia</taxon>
        <taxon>Batrachia</taxon>
        <taxon>Caudata</taxon>
        <taxon>Salamandroidea</taxon>
        <taxon>Salamandridae</taxon>
        <taxon>Pleurodelinae</taxon>
        <taxon>Pleurodeles</taxon>
    </lineage>
</organism>
<dbReference type="AlphaFoldDB" id="A0AAV7R9Y3"/>
<gene>
    <name evidence="2" type="ORF">NDU88_002423</name>
</gene>
<dbReference type="EMBL" id="JANPWB010000009">
    <property type="protein sequence ID" value="KAJ1149616.1"/>
    <property type="molecule type" value="Genomic_DNA"/>
</dbReference>